<protein>
    <submittedName>
        <fullName evidence="2">Regulator of nucleoside diphosphate kinase</fullName>
    </submittedName>
</protein>
<evidence type="ECO:0000259" key="1">
    <source>
        <dbReference type="Pfam" id="PF01272"/>
    </source>
</evidence>
<sequence>MNMQHELPAITLATNDYNRLLFTAMIQEKHNRPAAEFLLMELRRAKVCHPGSLPEDVVSTNCRVIYRLNDEPKSRTHLLVHPEDLIWSGAEISVTTPLGTALLGLRVGDSMPFIEADGTRHVVLVEGIGLRFLDDGSTVTRAPGSVVRI</sequence>
<name>A0A7W4VL28_9HYPH</name>
<dbReference type="AlphaFoldDB" id="A0A7W4VL28"/>
<gene>
    <name evidence="2" type="ORF">FHR70_002219</name>
</gene>
<keyword evidence="3" id="KW-1185">Reference proteome</keyword>
<dbReference type="SUPFAM" id="SSF54534">
    <property type="entry name" value="FKBP-like"/>
    <property type="match status" value="1"/>
</dbReference>
<dbReference type="RefSeq" id="WP_183449950.1">
    <property type="nucleotide sequence ID" value="NZ_JACHWB010000002.1"/>
</dbReference>
<keyword evidence="2" id="KW-0808">Transferase</keyword>
<feature type="domain" description="Transcription elongation factor GreA/GreB C-terminal" evidence="1">
    <location>
        <begin position="54"/>
        <end position="122"/>
    </location>
</feature>
<comment type="caution">
    <text evidence="2">The sequence shown here is derived from an EMBL/GenBank/DDBJ whole genome shotgun (WGS) entry which is preliminary data.</text>
</comment>
<dbReference type="Proteomes" id="UP000532010">
    <property type="component" value="Unassembled WGS sequence"/>
</dbReference>
<evidence type="ECO:0000313" key="2">
    <source>
        <dbReference type="EMBL" id="MBB3019165.1"/>
    </source>
</evidence>
<dbReference type="GO" id="GO:0016301">
    <property type="term" value="F:kinase activity"/>
    <property type="evidence" value="ECO:0007669"/>
    <property type="project" value="UniProtKB-KW"/>
</dbReference>
<dbReference type="Pfam" id="PF01272">
    <property type="entry name" value="GreA_GreB"/>
    <property type="match status" value="1"/>
</dbReference>
<reference evidence="2 3" key="1">
    <citation type="submission" date="2020-08" db="EMBL/GenBank/DDBJ databases">
        <title>The Agave Microbiome: Exploring the role of microbial communities in plant adaptations to desert environments.</title>
        <authorList>
            <person name="Partida-Martinez L.P."/>
        </authorList>
    </citation>
    <scope>NUCLEOTIDE SEQUENCE [LARGE SCALE GENOMIC DNA]</scope>
    <source>
        <strain evidence="2 3">AT3.9</strain>
    </source>
</reference>
<dbReference type="GO" id="GO:0003677">
    <property type="term" value="F:DNA binding"/>
    <property type="evidence" value="ECO:0007669"/>
    <property type="project" value="InterPro"/>
</dbReference>
<accession>A0A7W4VL28</accession>
<dbReference type="InterPro" id="IPR036953">
    <property type="entry name" value="GreA/GreB_C_sf"/>
</dbReference>
<keyword evidence="2" id="KW-0418">Kinase</keyword>
<dbReference type="InterPro" id="IPR001437">
    <property type="entry name" value="Tscrpt_elong_fac_GreA/B_C"/>
</dbReference>
<dbReference type="Gene3D" id="3.10.50.30">
    <property type="entry name" value="Transcription elongation factor, GreA/GreB, C-terminal domain"/>
    <property type="match status" value="1"/>
</dbReference>
<dbReference type="EMBL" id="JACHWB010000002">
    <property type="protein sequence ID" value="MBB3019165.1"/>
    <property type="molecule type" value="Genomic_DNA"/>
</dbReference>
<organism evidence="2 3">
    <name type="scientific">Microvirga lupini</name>
    <dbReference type="NCBI Taxonomy" id="420324"/>
    <lineage>
        <taxon>Bacteria</taxon>
        <taxon>Pseudomonadati</taxon>
        <taxon>Pseudomonadota</taxon>
        <taxon>Alphaproteobacteria</taxon>
        <taxon>Hyphomicrobiales</taxon>
        <taxon>Methylobacteriaceae</taxon>
        <taxon>Microvirga</taxon>
    </lineage>
</organism>
<proteinExistence type="predicted"/>
<evidence type="ECO:0000313" key="3">
    <source>
        <dbReference type="Proteomes" id="UP000532010"/>
    </source>
</evidence>
<dbReference type="GO" id="GO:0032784">
    <property type="term" value="P:regulation of DNA-templated transcription elongation"/>
    <property type="evidence" value="ECO:0007669"/>
    <property type="project" value="InterPro"/>
</dbReference>